<dbReference type="PATRIC" id="fig|84022.6.peg.2501"/>
<dbReference type="OrthoDB" id="1794874at2"/>
<protein>
    <submittedName>
        <fullName evidence="2">Uncharacterized protein</fullName>
    </submittedName>
</protein>
<evidence type="ECO:0000313" key="2">
    <source>
        <dbReference type="EMBL" id="AKL95925.1"/>
    </source>
</evidence>
<proteinExistence type="predicted"/>
<dbReference type="STRING" id="84022.CACET_c24800"/>
<organism evidence="2 3">
    <name type="scientific">Clostridium aceticum</name>
    <dbReference type="NCBI Taxonomy" id="84022"/>
    <lineage>
        <taxon>Bacteria</taxon>
        <taxon>Bacillati</taxon>
        <taxon>Bacillota</taxon>
        <taxon>Clostridia</taxon>
        <taxon>Eubacteriales</taxon>
        <taxon>Clostridiaceae</taxon>
        <taxon>Clostridium</taxon>
    </lineage>
</organism>
<evidence type="ECO:0000256" key="1">
    <source>
        <dbReference type="SAM" id="Phobius"/>
    </source>
</evidence>
<gene>
    <name evidence="2" type="ORF">CACET_c24800</name>
</gene>
<dbReference type="AlphaFoldDB" id="A0A0G3WDG6"/>
<feature type="transmembrane region" description="Helical" evidence="1">
    <location>
        <begin position="159"/>
        <end position="178"/>
    </location>
</feature>
<evidence type="ECO:0000313" key="3">
    <source>
        <dbReference type="Proteomes" id="UP000035704"/>
    </source>
</evidence>
<dbReference type="RefSeq" id="WP_044824801.1">
    <property type="nucleotide sequence ID" value="NZ_CP009687.1"/>
</dbReference>
<feature type="transmembrane region" description="Helical" evidence="1">
    <location>
        <begin position="229"/>
        <end position="249"/>
    </location>
</feature>
<dbReference type="KEGG" id="cace:CACET_c24800"/>
<accession>A0A0G3WDG6</accession>
<dbReference type="Proteomes" id="UP000035704">
    <property type="component" value="Chromosome"/>
</dbReference>
<keyword evidence="1" id="KW-0472">Membrane</keyword>
<dbReference type="EMBL" id="CP009687">
    <property type="protein sequence ID" value="AKL95925.1"/>
    <property type="molecule type" value="Genomic_DNA"/>
</dbReference>
<sequence length="262" mass="29845">MKLDGKFQGGFNYINKNLWIILIPIILDVVTLLTYQQIYRMEYIPIRQIFTFKIGIISAPPSVQFILEDFPSLILQYNHSGFRGIINELTLFNVLLAGTLLLLISFIQGGYLGILSGISAKDVRVKDFFVLGNRLWLKFFLLQTLLMYPIFLMLVSRGFIYLTIINVIFFYVKYVIVVDEGTLLENFRTGVAFFWDHIGLSIKMAFYFGFIFSLLSIVIYPAAAGGLVGMVFAITLTAYFGAIVNKAVLEVYREARDNNENG</sequence>
<feature type="transmembrane region" description="Helical" evidence="1">
    <location>
        <begin position="135"/>
        <end position="153"/>
    </location>
</feature>
<feature type="transmembrane region" description="Helical" evidence="1">
    <location>
        <begin position="204"/>
        <end position="223"/>
    </location>
</feature>
<keyword evidence="1" id="KW-1133">Transmembrane helix</keyword>
<feature type="transmembrane region" description="Helical" evidence="1">
    <location>
        <begin position="91"/>
        <end position="114"/>
    </location>
</feature>
<name>A0A0G3WDG6_9CLOT</name>
<feature type="transmembrane region" description="Helical" evidence="1">
    <location>
        <begin position="18"/>
        <end position="38"/>
    </location>
</feature>
<keyword evidence="3" id="KW-1185">Reference proteome</keyword>
<reference evidence="2 3" key="1">
    <citation type="submission" date="2014-10" db="EMBL/GenBank/DDBJ databases">
        <title>Genome sequence of Clostridium aceticum DSM 1496.</title>
        <authorList>
            <person name="Poehlein A."/>
            <person name="Schiel-Bengelsdorf B."/>
            <person name="Gottschalk G."/>
            <person name="Duerre P."/>
            <person name="Daniel R."/>
        </authorList>
    </citation>
    <scope>NUCLEOTIDE SEQUENCE [LARGE SCALE GENOMIC DNA]</scope>
    <source>
        <strain evidence="2 3">DSM 1496</strain>
    </source>
</reference>
<keyword evidence="1" id="KW-0812">Transmembrane</keyword>